<dbReference type="Pfam" id="PF12625">
    <property type="entry name" value="Arabinose_bd"/>
    <property type="match status" value="1"/>
</dbReference>
<dbReference type="GO" id="GO:0003700">
    <property type="term" value="F:DNA-binding transcription factor activity"/>
    <property type="evidence" value="ECO:0007669"/>
    <property type="project" value="InterPro"/>
</dbReference>
<dbReference type="PANTHER" id="PTHR47894:SF1">
    <property type="entry name" value="HTH-TYPE TRANSCRIPTIONAL REGULATOR VQSM"/>
    <property type="match status" value="1"/>
</dbReference>
<keyword evidence="2" id="KW-0238">DNA-binding</keyword>
<dbReference type="InterPro" id="IPR018060">
    <property type="entry name" value="HTH_AraC"/>
</dbReference>
<reference evidence="5 6" key="1">
    <citation type="submission" date="2018-09" db="EMBL/GenBank/DDBJ databases">
        <title>Whole genome based analysis of evolution and adaptive divergence in Indian and Brazilian strains of Azospirillum brasilense.</title>
        <authorList>
            <person name="Singh C."/>
            <person name="Tripathi A.K."/>
        </authorList>
    </citation>
    <scope>NUCLEOTIDE SEQUENCE [LARGE SCALE GENOMIC DNA]</scope>
    <source>
        <strain evidence="5 6">MTCC4036</strain>
        <plasmid evidence="5 6">p1</plasmid>
    </source>
</reference>
<dbReference type="Proteomes" id="UP000298596">
    <property type="component" value="Plasmid p1"/>
</dbReference>
<keyword evidence="5" id="KW-0614">Plasmid</keyword>
<feature type="domain" description="HTH araC/xylS-type" evidence="4">
    <location>
        <begin position="231"/>
        <end position="329"/>
    </location>
</feature>
<dbReference type="GO" id="GO:0005829">
    <property type="term" value="C:cytosol"/>
    <property type="evidence" value="ECO:0007669"/>
    <property type="project" value="TreeGrafter"/>
</dbReference>
<evidence type="ECO:0000259" key="4">
    <source>
        <dbReference type="PROSITE" id="PS01124"/>
    </source>
</evidence>
<dbReference type="PROSITE" id="PS01124">
    <property type="entry name" value="HTH_ARAC_FAMILY_2"/>
    <property type="match status" value="1"/>
</dbReference>
<dbReference type="GO" id="GO:0000976">
    <property type="term" value="F:transcription cis-regulatory region binding"/>
    <property type="evidence" value="ECO:0007669"/>
    <property type="project" value="TreeGrafter"/>
</dbReference>
<evidence type="ECO:0000256" key="2">
    <source>
        <dbReference type="ARBA" id="ARBA00023125"/>
    </source>
</evidence>
<dbReference type="Pfam" id="PF12833">
    <property type="entry name" value="HTH_18"/>
    <property type="match status" value="1"/>
</dbReference>
<geneLocation type="plasmid" evidence="5">
    <name>p1</name>
</geneLocation>
<dbReference type="InterPro" id="IPR032687">
    <property type="entry name" value="AraC-type_N"/>
</dbReference>
<dbReference type="SUPFAM" id="SSF46689">
    <property type="entry name" value="Homeodomain-like"/>
    <property type="match status" value="1"/>
</dbReference>
<evidence type="ECO:0000313" key="6">
    <source>
        <dbReference type="Proteomes" id="UP000298596"/>
    </source>
</evidence>
<sequence>MQADRCKVPPAFWRAVEQTGIPPAALLRQARLPATLHLGGQPPITTAQYFALMRALEELSGDPALGLRMVRCVDTAVHPPSSLAAFHARDYRDGLARLARFKRLCTPEQLCIVETGGDCAISVEWTFATEAEPAISVDITFASLVELGRRGAGRAIVPRRVDLSRQSPVGAEHGTYFGCPIRLHAPRNLLVLDAADLDLSFPGHNPELLDMLTPALSAALGELESQSSVAEQVKIVLKRSLASGQPGLAEVAKQLGMSDRTLQRRITEEGTTFRNLLTDARRDLGRWLLSDPATDIDEVACLLGYQDTTSFYRAFRTWEGMPPNRWREMHTGRPAAIGPRDVHWNGPC</sequence>
<organism evidence="5 6">
    <name type="scientific">Azospirillum brasilense</name>
    <dbReference type="NCBI Taxonomy" id="192"/>
    <lineage>
        <taxon>Bacteria</taxon>
        <taxon>Pseudomonadati</taxon>
        <taxon>Pseudomonadota</taxon>
        <taxon>Alphaproteobacteria</taxon>
        <taxon>Rhodospirillales</taxon>
        <taxon>Azospirillaceae</taxon>
        <taxon>Azospirillum</taxon>
    </lineage>
</organism>
<keyword evidence="1" id="KW-0805">Transcription regulation</keyword>
<evidence type="ECO:0000256" key="1">
    <source>
        <dbReference type="ARBA" id="ARBA00023015"/>
    </source>
</evidence>
<dbReference type="SMART" id="SM00342">
    <property type="entry name" value="HTH_ARAC"/>
    <property type="match status" value="1"/>
</dbReference>
<dbReference type="PANTHER" id="PTHR47894">
    <property type="entry name" value="HTH-TYPE TRANSCRIPTIONAL REGULATOR GADX"/>
    <property type="match status" value="1"/>
</dbReference>
<dbReference type="EMBL" id="CP032331">
    <property type="protein sequence ID" value="QCO04834.1"/>
    <property type="molecule type" value="Genomic_DNA"/>
</dbReference>
<accession>A0A4D8Q3L1</accession>
<evidence type="ECO:0000256" key="3">
    <source>
        <dbReference type="ARBA" id="ARBA00023163"/>
    </source>
</evidence>
<dbReference type="AlphaFoldDB" id="A0A4D8Q3L1"/>
<dbReference type="Gene3D" id="1.10.10.60">
    <property type="entry name" value="Homeodomain-like"/>
    <property type="match status" value="1"/>
</dbReference>
<protein>
    <submittedName>
        <fullName evidence="5">AraC family transcriptional regulator</fullName>
    </submittedName>
</protein>
<gene>
    <name evidence="5" type="ORF">D3867_23525</name>
</gene>
<evidence type="ECO:0000313" key="5">
    <source>
        <dbReference type="EMBL" id="QCO04834.1"/>
    </source>
</evidence>
<keyword evidence="3" id="KW-0804">Transcription</keyword>
<dbReference type="InterPro" id="IPR009057">
    <property type="entry name" value="Homeodomain-like_sf"/>
</dbReference>
<proteinExistence type="predicted"/>
<name>A0A4D8Q3L1_AZOBR</name>